<evidence type="ECO:0000313" key="2">
    <source>
        <dbReference type="Proteomes" id="UP000076935"/>
    </source>
</evidence>
<gene>
    <name evidence="1" type="ORF">AWH49_12785</name>
</gene>
<dbReference type="Proteomes" id="UP000076935">
    <property type="component" value="Unassembled WGS sequence"/>
</dbReference>
<dbReference type="EMBL" id="LQWY01000019">
    <property type="protein sequence ID" value="OAH61474.1"/>
    <property type="molecule type" value="Genomic_DNA"/>
</dbReference>
<keyword evidence="2" id="KW-1185">Reference proteome</keyword>
<proteinExistence type="predicted"/>
<reference evidence="1 2" key="1">
    <citation type="submission" date="2016-01" db="EMBL/GenBank/DDBJ databases">
        <title>Investigation of taxonomic status of Bacillus aminovorans.</title>
        <authorList>
            <person name="Verma A."/>
            <person name="Pal Y."/>
            <person name="Krishnamurthi S."/>
        </authorList>
    </citation>
    <scope>NUCLEOTIDE SEQUENCE [LARGE SCALE GENOMIC DNA]</scope>
    <source>
        <strain evidence="1 2">DSM 1314</strain>
    </source>
</reference>
<evidence type="ECO:0000313" key="1">
    <source>
        <dbReference type="EMBL" id="OAH61474.1"/>
    </source>
</evidence>
<organism evidence="1 2">
    <name type="scientific">Domibacillus aminovorans</name>
    <dbReference type="NCBI Taxonomy" id="29332"/>
    <lineage>
        <taxon>Bacteria</taxon>
        <taxon>Bacillati</taxon>
        <taxon>Bacillota</taxon>
        <taxon>Bacilli</taxon>
        <taxon>Bacillales</taxon>
        <taxon>Bacillaceae</taxon>
        <taxon>Domibacillus</taxon>
    </lineage>
</organism>
<dbReference type="AlphaFoldDB" id="A0A177L7M9"/>
<name>A0A177L7M9_9BACI</name>
<protein>
    <submittedName>
        <fullName evidence="1">Uncharacterized protein</fullName>
    </submittedName>
</protein>
<sequence length="84" mass="9923">MYKTSFQIDIYYQLMPTAFEKFPHSIRRKKAARENGGETEITVLIPNCENNNFVENVALKQSLIKNIPQILILRNIKRIHFEKD</sequence>
<comment type="caution">
    <text evidence="1">The sequence shown here is derived from an EMBL/GenBank/DDBJ whole genome shotgun (WGS) entry which is preliminary data.</text>
</comment>
<accession>A0A177L7M9</accession>